<evidence type="ECO:0000313" key="4">
    <source>
        <dbReference type="Proteomes" id="UP000501780"/>
    </source>
</evidence>
<feature type="transmembrane region" description="Helical" evidence="1">
    <location>
        <begin position="33"/>
        <end position="50"/>
    </location>
</feature>
<keyword evidence="1" id="KW-0472">Membrane</keyword>
<organism evidence="3 4">
    <name type="scientific">Bacteroides faecium</name>
    <dbReference type="NCBI Taxonomy" id="2715212"/>
    <lineage>
        <taxon>Bacteria</taxon>
        <taxon>Pseudomonadati</taxon>
        <taxon>Bacteroidota</taxon>
        <taxon>Bacteroidia</taxon>
        <taxon>Bacteroidales</taxon>
        <taxon>Bacteroidaceae</taxon>
        <taxon>Bacteroides</taxon>
    </lineage>
</organism>
<dbReference type="InterPro" id="IPR011042">
    <property type="entry name" value="6-blade_b-propeller_TolB-like"/>
</dbReference>
<name>A0A6H0KUY9_9BACE</name>
<dbReference type="SUPFAM" id="SSF69304">
    <property type="entry name" value="Tricorn protease N-terminal domain"/>
    <property type="match status" value="1"/>
</dbReference>
<gene>
    <name evidence="3" type="ORF">BacF7301_24550</name>
</gene>
<dbReference type="Pfam" id="PF13472">
    <property type="entry name" value="Lipase_GDSL_2"/>
    <property type="match status" value="1"/>
</dbReference>
<dbReference type="InterPro" id="IPR013830">
    <property type="entry name" value="SGNH_hydro"/>
</dbReference>
<dbReference type="EMBL" id="CP050831">
    <property type="protein sequence ID" value="QIU97125.1"/>
    <property type="molecule type" value="Genomic_DNA"/>
</dbReference>
<protein>
    <recommendedName>
        <fullName evidence="2">SGNH hydrolase-type esterase domain-containing protein</fullName>
    </recommendedName>
</protein>
<evidence type="ECO:0000256" key="1">
    <source>
        <dbReference type="SAM" id="Phobius"/>
    </source>
</evidence>
<dbReference type="SUPFAM" id="SSF52266">
    <property type="entry name" value="SGNH hydrolase"/>
    <property type="match status" value="1"/>
</dbReference>
<dbReference type="Proteomes" id="UP000501780">
    <property type="component" value="Chromosome"/>
</dbReference>
<sequence>MQNLKEKNWSSIIVIILLLWNPITLLLLFKNYVIAFFIPAIILSTGLYIYSLNDKYLRIKVWAFNICAILSIAYHAELIFINVFPEKNIPNLYQIHDKYYFNKPNLNRNFNDDEYVSLYKTNCQGYRIDRLSNANDSIKYCDWMFIGDSYTQGAQVDYPDLFSSLLYRYFPDKIIVNAGISGAGLYDELNYYKDMGHLLKPKRVFLQIGVFNDFFNVEEKNASFQDWLMCYSDLFRYLEFNLIGKEDLSLKRWTEPFFANIQKNTDYNILYKKTSPQKEKDKTSLYQCIKEFNQCIKQNGGELVLLLIPSKEQVSDEMLDEVVCKYNIQKSDLDMTYPNRWIQDLANKIGIKLIDLYDDFRTSKDFPFFYIDEHMNYVGHHLIAKRVSSYFLNEAFNYNYLSQGNTFDRYPTIYDESRKILYQSQDEHLHQICTANQDFSKNEIVWRSLNELIHPVYSPDKTMLAFTEGNQEKGCTDVILYNFITEHSLKINAPSTYGAIPTFSHTGDLIAYANWDKSSVPGISVYDIKQNKILFTIKHKEECWRPVFSVDDETIYFIQKDRQSDKFKIKSYNLKSHKESILLKTDYDIWDIAISPSGKYMLYAGYKNQNWDIFIYDILQQKEKQITDTLGDEWDPVFGADDSDIWFAGVFGINNGIYHKKIDLCP</sequence>
<keyword evidence="1" id="KW-1133">Transmembrane helix</keyword>
<evidence type="ECO:0000259" key="2">
    <source>
        <dbReference type="Pfam" id="PF13472"/>
    </source>
</evidence>
<dbReference type="CDD" id="cd00229">
    <property type="entry name" value="SGNH_hydrolase"/>
    <property type="match status" value="1"/>
</dbReference>
<reference evidence="3 4" key="1">
    <citation type="submission" date="2020-03" db="EMBL/GenBank/DDBJ databases">
        <title>Genomic analysis of Bacteroides faecium CBA7301.</title>
        <authorList>
            <person name="Kim J."/>
            <person name="Roh S.W."/>
        </authorList>
    </citation>
    <scope>NUCLEOTIDE SEQUENCE [LARGE SCALE GENOMIC DNA]</scope>
    <source>
        <strain evidence="3 4">CBA7301</strain>
    </source>
</reference>
<dbReference type="RefSeq" id="WP_167966824.1">
    <property type="nucleotide sequence ID" value="NZ_CP050831.1"/>
</dbReference>
<accession>A0A6H0KUY9</accession>
<dbReference type="PANTHER" id="PTHR36842">
    <property type="entry name" value="PROTEIN TOLB HOMOLOG"/>
    <property type="match status" value="1"/>
</dbReference>
<dbReference type="Gene3D" id="2.120.10.30">
    <property type="entry name" value="TolB, C-terminal domain"/>
    <property type="match status" value="1"/>
</dbReference>
<feature type="domain" description="SGNH hydrolase-type esterase" evidence="2">
    <location>
        <begin position="145"/>
        <end position="381"/>
    </location>
</feature>
<keyword evidence="4" id="KW-1185">Reference proteome</keyword>
<dbReference type="Gene3D" id="3.40.50.1110">
    <property type="entry name" value="SGNH hydrolase"/>
    <property type="match status" value="1"/>
</dbReference>
<dbReference type="AlphaFoldDB" id="A0A6H0KUY9"/>
<proteinExistence type="predicted"/>
<dbReference type="InterPro" id="IPR036514">
    <property type="entry name" value="SGNH_hydro_sf"/>
</dbReference>
<feature type="transmembrane region" description="Helical" evidence="1">
    <location>
        <begin position="62"/>
        <end position="84"/>
    </location>
</feature>
<dbReference type="PANTHER" id="PTHR36842:SF2">
    <property type="entry name" value="SLR0505 PROTEIN"/>
    <property type="match status" value="1"/>
</dbReference>
<dbReference type="GO" id="GO:0016788">
    <property type="term" value="F:hydrolase activity, acting on ester bonds"/>
    <property type="evidence" value="ECO:0007669"/>
    <property type="project" value="UniProtKB-ARBA"/>
</dbReference>
<keyword evidence="1" id="KW-0812">Transmembrane</keyword>
<feature type="transmembrane region" description="Helical" evidence="1">
    <location>
        <begin position="9"/>
        <end position="27"/>
    </location>
</feature>
<dbReference type="KEGG" id="bfc:BacF7301_24550"/>
<evidence type="ECO:0000313" key="3">
    <source>
        <dbReference type="EMBL" id="QIU97125.1"/>
    </source>
</evidence>